<comment type="caution">
    <text evidence="3">The sequence shown here is derived from an EMBL/GenBank/DDBJ whole genome shotgun (WGS) entry which is preliminary data.</text>
</comment>
<organism evidence="3 4">
    <name type="scientific">Zymoseptoria brevis</name>
    <dbReference type="NCBI Taxonomy" id="1047168"/>
    <lineage>
        <taxon>Eukaryota</taxon>
        <taxon>Fungi</taxon>
        <taxon>Dikarya</taxon>
        <taxon>Ascomycota</taxon>
        <taxon>Pezizomycotina</taxon>
        <taxon>Dothideomycetes</taxon>
        <taxon>Dothideomycetidae</taxon>
        <taxon>Mycosphaerellales</taxon>
        <taxon>Mycosphaerellaceae</taxon>
        <taxon>Zymoseptoria</taxon>
    </lineage>
</organism>
<dbReference type="Proteomes" id="UP000033647">
    <property type="component" value="Unassembled WGS sequence"/>
</dbReference>
<evidence type="ECO:0000256" key="1">
    <source>
        <dbReference type="SAM" id="MobiDB-lite"/>
    </source>
</evidence>
<dbReference type="OrthoDB" id="3438983at2759"/>
<reference evidence="3 4" key="1">
    <citation type="submission" date="2015-03" db="EMBL/GenBank/DDBJ databases">
        <title>RNA-seq based gene annotation and comparative genomics of four Zymoseptoria species reveal species-specific pathogenicity related genes and transposable element activity.</title>
        <authorList>
            <person name="Grandaubert J."/>
            <person name="Bhattacharyya A."/>
            <person name="Stukenbrock E.H."/>
        </authorList>
    </citation>
    <scope>NUCLEOTIDE SEQUENCE [LARGE SCALE GENOMIC DNA]</scope>
    <source>
        <strain evidence="3 4">Zb18110</strain>
    </source>
</reference>
<sequence>MSKSKRSRKPAPGASVSRPRWIGGFKAKLHGSKIEQVKPEEQEETGSSNDASGTIHVHNDDVQVPMSPPIAINGLAQSLSTLKLDVENGAQNGAQNEFPPDNALSTAQGDFIVKGPGKSAFTWGTKFCGFTIERGALKKTLKPGAIVKHFDLEENTDPNAFANGVDIFDGPKGSGLSFIRKMRHFIVTSVHEQHWTEVPIYTYNNKGLYGKAEDFKAEHVSIRSANFPKKDFNAQSEHPHLRIATWNGGGPQLKPTSVVHFTREKSSREQTVFQIKGYIDESSLIRLEDLCKNYRKWRGTGLAH</sequence>
<proteinExistence type="predicted"/>
<dbReference type="EMBL" id="LAFY01000307">
    <property type="protein sequence ID" value="KJY00733.1"/>
    <property type="molecule type" value="Genomic_DNA"/>
</dbReference>
<feature type="region of interest" description="Disordered" evidence="1">
    <location>
        <begin position="1"/>
        <end position="60"/>
    </location>
</feature>
<accession>A0A0F4GUJ4</accession>
<gene>
    <name evidence="3" type="ORF">TI39_contig315g00019</name>
</gene>
<evidence type="ECO:0000259" key="2">
    <source>
        <dbReference type="Pfam" id="PF20233"/>
    </source>
</evidence>
<keyword evidence="4" id="KW-1185">Reference proteome</keyword>
<evidence type="ECO:0000313" key="4">
    <source>
        <dbReference type="Proteomes" id="UP000033647"/>
    </source>
</evidence>
<protein>
    <recommendedName>
        <fullName evidence="2">DUF6590 domain-containing protein</fullName>
    </recommendedName>
</protein>
<dbReference type="Pfam" id="PF20233">
    <property type="entry name" value="DUF6590"/>
    <property type="match status" value="1"/>
</dbReference>
<dbReference type="AlphaFoldDB" id="A0A0F4GUJ4"/>
<evidence type="ECO:0000313" key="3">
    <source>
        <dbReference type="EMBL" id="KJY00733.1"/>
    </source>
</evidence>
<feature type="domain" description="DUF6590" evidence="2">
    <location>
        <begin position="170"/>
        <end position="288"/>
    </location>
</feature>
<dbReference type="InterPro" id="IPR046497">
    <property type="entry name" value="DUF6590"/>
</dbReference>
<name>A0A0F4GUJ4_9PEZI</name>